<dbReference type="AlphaFoldDB" id="A0AAP8QG06"/>
<proteinExistence type="predicted"/>
<dbReference type="RefSeq" id="WP_104030896.1">
    <property type="nucleotide sequence ID" value="NZ_PRKQ01000003.1"/>
</dbReference>
<evidence type="ECO:0000313" key="1">
    <source>
        <dbReference type="EMBL" id="PPB10879.1"/>
    </source>
</evidence>
<dbReference type="Proteomes" id="UP000239759">
    <property type="component" value="Unassembled WGS sequence"/>
</dbReference>
<dbReference type="EMBL" id="PRKQ01000003">
    <property type="protein sequence ID" value="PPB10879.1"/>
    <property type="molecule type" value="Genomic_DNA"/>
</dbReference>
<accession>A0AAP8QG06</accession>
<organism evidence="1 2">
    <name type="scientific">Brevibacillus laterosporus</name>
    <name type="common">Bacillus laterosporus</name>
    <dbReference type="NCBI Taxonomy" id="1465"/>
    <lineage>
        <taxon>Bacteria</taxon>
        <taxon>Bacillati</taxon>
        <taxon>Bacillota</taxon>
        <taxon>Bacilli</taxon>
        <taxon>Bacillales</taxon>
        <taxon>Paenibacillaceae</taxon>
        <taxon>Brevibacillus</taxon>
    </lineage>
</organism>
<name>A0AAP8QG06_BRELA</name>
<evidence type="ECO:0000313" key="2">
    <source>
        <dbReference type="Proteomes" id="UP000239759"/>
    </source>
</evidence>
<protein>
    <submittedName>
        <fullName evidence="1">Uncharacterized protein</fullName>
    </submittedName>
</protein>
<sequence>MNLFWKLSNQNGGFAELRINNASDELGRFIVRRMEALQFDRGISDVPEFKSSPIVEKTHQEVREDNATVKTVTVESRPKQLPYVNGPNSLSQNVGEKLKEALQKQVDSGTREVGGVMLYQTGYSCPSCNHTGIRYMQETCDFCKCHECKTEIRMHNATPEGFPFRDEKGNYFIAETPWN</sequence>
<comment type="caution">
    <text evidence="1">The sequence shown here is derived from an EMBL/GenBank/DDBJ whole genome shotgun (WGS) entry which is preliminary data.</text>
</comment>
<reference evidence="1 2" key="1">
    <citation type="submission" date="2018-02" db="EMBL/GenBank/DDBJ databases">
        <title>Comparative analysis of genomes of three Brevibacillus laterosporus strains producers of potent antimicrobials isolated from silage.</title>
        <authorList>
            <person name="Kojic M."/>
            <person name="Miljkovic M."/>
            <person name="Studholme D."/>
            <person name="Filipic B."/>
        </authorList>
    </citation>
    <scope>NUCLEOTIDE SEQUENCE [LARGE SCALE GENOMIC DNA]</scope>
    <source>
        <strain evidence="1 2">BGSP11</strain>
    </source>
</reference>
<gene>
    <name evidence="1" type="ORF">C4A77_04440</name>
</gene>